<evidence type="ECO:0000313" key="3">
    <source>
        <dbReference type="Proteomes" id="UP000772434"/>
    </source>
</evidence>
<keyword evidence="3" id="KW-1185">Reference proteome</keyword>
<feature type="region of interest" description="Disordered" evidence="1">
    <location>
        <begin position="210"/>
        <end position="236"/>
    </location>
</feature>
<reference evidence="2" key="1">
    <citation type="submission" date="2020-11" db="EMBL/GenBank/DDBJ databases">
        <authorList>
            <consortium name="DOE Joint Genome Institute"/>
            <person name="Ahrendt S."/>
            <person name="Riley R."/>
            <person name="Andreopoulos W."/>
            <person name="Labutti K."/>
            <person name="Pangilinan J."/>
            <person name="Ruiz-Duenas F.J."/>
            <person name="Barrasa J.M."/>
            <person name="Sanchez-Garcia M."/>
            <person name="Camarero S."/>
            <person name="Miyauchi S."/>
            <person name="Serrano A."/>
            <person name="Linde D."/>
            <person name="Babiker R."/>
            <person name="Drula E."/>
            <person name="Ayuso-Fernandez I."/>
            <person name="Pacheco R."/>
            <person name="Padilla G."/>
            <person name="Ferreira P."/>
            <person name="Barriuso J."/>
            <person name="Kellner H."/>
            <person name="Castanera R."/>
            <person name="Alfaro M."/>
            <person name="Ramirez L."/>
            <person name="Pisabarro A.G."/>
            <person name="Kuo A."/>
            <person name="Tritt A."/>
            <person name="Lipzen A."/>
            <person name="He G."/>
            <person name="Yan M."/>
            <person name="Ng V."/>
            <person name="Cullen D."/>
            <person name="Martin F."/>
            <person name="Rosso M.-N."/>
            <person name="Henrissat B."/>
            <person name="Hibbett D."/>
            <person name="Martinez A.T."/>
            <person name="Grigoriev I.V."/>
        </authorList>
    </citation>
    <scope>NUCLEOTIDE SEQUENCE</scope>
    <source>
        <strain evidence="2">AH 40177</strain>
    </source>
</reference>
<evidence type="ECO:0000313" key="2">
    <source>
        <dbReference type="EMBL" id="KAF9069655.1"/>
    </source>
</evidence>
<dbReference type="EMBL" id="JADNRY010000048">
    <property type="protein sequence ID" value="KAF9069655.1"/>
    <property type="molecule type" value="Genomic_DNA"/>
</dbReference>
<organism evidence="2 3">
    <name type="scientific">Rhodocollybia butyracea</name>
    <dbReference type="NCBI Taxonomy" id="206335"/>
    <lineage>
        <taxon>Eukaryota</taxon>
        <taxon>Fungi</taxon>
        <taxon>Dikarya</taxon>
        <taxon>Basidiomycota</taxon>
        <taxon>Agaricomycotina</taxon>
        <taxon>Agaricomycetes</taxon>
        <taxon>Agaricomycetidae</taxon>
        <taxon>Agaricales</taxon>
        <taxon>Marasmiineae</taxon>
        <taxon>Omphalotaceae</taxon>
        <taxon>Rhodocollybia</taxon>
    </lineage>
</organism>
<sequence length="236" mass="26087">MGRERKVRAERRALVMGGGGEGEERENENDTESDASLNGLSLHPKHPKHTWGSGSGDEEDDDVEGMPLRPMKRLRIDGDSGLPFEFGVEANDKDGAGEERENQAEGIERPSDLFISNLSANMNTNQKRVKWHQGLYQEICLDDIKPRTTHARITQESIKKGCLAPGAKALRLDTLGNLPNADSPLKHLVQENVVVKKFVYDSDVVVDEVPPPAPIPKKVAVKPVRTRSKAKAKKNK</sequence>
<dbReference type="OrthoDB" id="2148418at2759"/>
<gene>
    <name evidence="2" type="ORF">BDP27DRAFT_1325146</name>
</gene>
<comment type="caution">
    <text evidence="2">The sequence shown here is derived from an EMBL/GenBank/DDBJ whole genome shotgun (WGS) entry which is preliminary data.</text>
</comment>
<dbReference type="Proteomes" id="UP000772434">
    <property type="component" value="Unassembled WGS sequence"/>
</dbReference>
<name>A0A9P5PX40_9AGAR</name>
<feature type="compositionally biased region" description="Acidic residues" evidence="1">
    <location>
        <begin position="21"/>
        <end position="33"/>
    </location>
</feature>
<proteinExistence type="predicted"/>
<feature type="region of interest" description="Disordered" evidence="1">
    <location>
        <begin position="1"/>
        <end position="65"/>
    </location>
</feature>
<dbReference type="AlphaFoldDB" id="A0A9P5PX40"/>
<accession>A0A9P5PX40</accession>
<protein>
    <submittedName>
        <fullName evidence="2">Uncharacterized protein</fullName>
    </submittedName>
</protein>
<feature type="compositionally biased region" description="Basic residues" evidence="1">
    <location>
        <begin position="224"/>
        <end position="236"/>
    </location>
</feature>
<evidence type="ECO:0000256" key="1">
    <source>
        <dbReference type="SAM" id="MobiDB-lite"/>
    </source>
</evidence>